<reference evidence="1 2" key="1">
    <citation type="submission" date="2024-01" db="EMBL/GenBank/DDBJ databases">
        <title>The complete chloroplast genome sequence of Lithospermum erythrorhizon: insights into the phylogenetic relationship among Boraginaceae species and the maternal lineages of purple gromwells.</title>
        <authorList>
            <person name="Okada T."/>
            <person name="Watanabe K."/>
        </authorList>
    </citation>
    <scope>NUCLEOTIDE SEQUENCE [LARGE SCALE GENOMIC DNA]</scope>
</reference>
<protein>
    <submittedName>
        <fullName evidence="1">Uncharacterized protein</fullName>
    </submittedName>
</protein>
<dbReference type="EMBL" id="BAABME010014212">
    <property type="protein sequence ID" value="GAA0186975.1"/>
    <property type="molecule type" value="Genomic_DNA"/>
</dbReference>
<dbReference type="SUPFAM" id="SSF50249">
    <property type="entry name" value="Nucleic acid-binding proteins"/>
    <property type="match status" value="1"/>
</dbReference>
<evidence type="ECO:0000313" key="1">
    <source>
        <dbReference type="EMBL" id="GAA0186975.1"/>
    </source>
</evidence>
<organism evidence="1 2">
    <name type="scientific">Lithospermum erythrorhizon</name>
    <name type="common">Purple gromwell</name>
    <name type="synonym">Lithospermum officinale var. erythrorhizon</name>
    <dbReference type="NCBI Taxonomy" id="34254"/>
    <lineage>
        <taxon>Eukaryota</taxon>
        <taxon>Viridiplantae</taxon>
        <taxon>Streptophyta</taxon>
        <taxon>Embryophyta</taxon>
        <taxon>Tracheophyta</taxon>
        <taxon>Spermatophyta</taxon>
        <taxon>Magnoliopsida</taxon>
        <taxon>eudicotyledons</taxon>
        <taxon>Gunneridae</taxon>
        <taxon>Pentapetalae</taxon>
        <taxon>asterids</taxon>
        <taxon>lamiids</taxon>
        <taxon>Boraginales</taxon>
        <taxon>Boraginaceae</taxon>
        <taxon>Boraginoideae</taxon>
        <taxon>Lithospermeae</taxon>
        <taxon>Lithospermum</taxon>
    </lineage>
</organism>
<keyword evidence="2" id="KW-1185">Reference proteome</keyword>
<accession>A0AAV3S200</accession>
<dbReference type="AlphaFoldDB" id="A0AAV3S200"/>
<sequence length="136" mass="15529">MKMLQLQYITLTWCDTLIRPLLGELATLSYFLDTIILLCDVGYGADVDDVTVDIMAIVIKTDDIKPVTTRFGEGTVQRFVLVDTGRMPMPLSIWDQQIEHHGPNLTAAAGTYSVMVAKRYCINYKQWQLFHHRFTS</sequence>
<dbReference type="Proteomes" id="UP001454036">
    <property type="component" value="Unassembled WGS sequence"/>
</dbReference>
<evidence type="ECO:0000313" key="2">
    <source>
        <dbReference type="Proteomes" id="UP001454036"/>
    </source>
</evidence>
<proteinExistence type="predicted"/>
<gene>
    <name evidence="1" type="ORF">LIER_34263</name>
</gene>
<dbReference type="Gene3D" id="2.40.50.140">
    <property type="entry name" value="Nucleic acid-binding proteins"/>
    <property type="match status" value="1"/>
</dbReference>
<comment type="caution">
    <text evidence="1">The sequence shown here is derived from an EMBL/GenBank/DDBJ whole genome shotgun (WGS) entry which is preliminary data.</text>
</comment>
<dbReference type="InterPro" id="IPR012340">
    <property type="entry name" value="NA-bd_OB-fold"/>
</dbReference>
<name>A0AAV3S200_LITER</name>